<evidence type="ECO:0000256" key="2">
    <source>
        <dbReference type="ARBA" id="ARBA00013164"/>
    </source>
</evidence>
<dbReference type="PANTHER" id="PTHR43740">
    <property type="entry name" value="LEUCYL-TRNA SYNTHETASE"/>
    <property type="match status" value="1"/>
</dbReference>
<dbReference type="GO" id="GO:0032543">
    <property type="term" value="P:mitochondrial translation"/>
    <property type="evidence" value="ECO:0007669"/>
    <property type="project" value="TreeGrafter"/>
</dbReference>
<accession>A0A820K768</accession>
<dbReference type="Proteomes" id="UP000663881">
    <property type="component" value="Unassembled WGS sequence"/>
</dbReference>
<feature type="domain" description="Aminoacyl-tRNA synthetase class Ia" evidence="8">
    <location>
        <begin position="1"/>
        <end position="154"/>
    </location>
</feature>
<dbReference type="EC" id="6.1.1.4" evidence="2"/>
<evidence type="ECO:0000256" key="4">
    <source>
        <dbReference type="ARBA" id="ARBA00022741"/>
    </source>
</evidence>
<dbReference type="InterPro" id="IPR002302">
    <property type="entry name" value="Leu-tRNA-ligase"/>
</dbReference>
<feature type="non-terminal residue" evidence="9">
    <location>
        <position position="169"/>
    </location>
</feature>
<dbReference type="PRINTS" id="PR00985">
    <property type="entry name" value="TRNASYNTHLEU"/>
</dbReference>
<dbReference type="AlphaFoldDB" id="A0A820K768"/>
<dbReference type="EMBL" id="CAJOAY010020058">
    <property type="protein sequence ID" value="CAF4335844.1"/>
    <property type="molecule type" value="Genomic_DNA"/>
</dbReference>
<keyword evidence="3" id="KW-0436">Ligase</keyword>
<dbReference type="SUPFAM" id="SSF52374">
    <property type="entry name" value="Nucleotidylyl transferase"/>
    <property type="match status" value="1"/>
</dbReference>
<evidence type="ECO:0000313" key="9">
    <source>
        <dbReference type="EMBL" id="CAF4335844.1"/>
    </source>
</evidence>
<evidence type="ECO:0000313" key="10">
    <source>
        <dbReference type="Proteomes" id="UP000663881"/>
    </source>
</evidence>
<feature type="non-terminal residue" evidence="9">
    <location>
        <position position="1"/>
    </location>
</feature>
<dbReference type="Pfam" id="PF00133">
    <property type="entry name" value="tRNA-synt_1"/>
    <property type="match status" value="1"/>
</dbReference>
<dbReference type="PANTHER" id="PTHR43740:SF2">
    <property type="entry name" value="LEUCINE--TRNA LIGASE, MITOCHONDRIAL"/>
    <property type="match status" value="1"/>
</dbReference>
<proteinExistence type="inferred from homology"/>
<evidence type="ECO:0000259" key="8">
    <source>
        <dbReference type="Pfam" id="PF00133"/>
    </source>
</evidence>
<keyword evidence="4" id="KW-0547">Nucleotide-binding</keyword>
<comment type="caution">
    <text evidence="9">The sequence shown here is derived from an EMBL/GenBank/DDBJ whole genome shotgun (WGS) entry which is preliminary data.</text>
</comment>
<dbReference type="GO" id="GO:0005739">
    <property type="term" value="C:mitochondrion"/>
    <property type="evidence" value="ECO:0007669"/>
    <property type="project" value="TreeGrafter"/>
</dbReference>
<keyword evidence="6" id="KW-0648">Protein biosynthesis</keyword>
<organism evidence="9 10">
    <name type="scientific">Adineta steineri</name>
    <dbReference type="NCBI Taxonomy" id="433720"/>
    <lineage>
        <taxon>Eukaryota</taxon>
        <taxon>Metazoa</taxon>
        <taxon>Spiralia</taxon>
        <taxon>Gnathifera</taxon>
        <taxon>Rotifera</taxon>
        <taxon>Eurotatoria</taxon>
        <taxon>Bdelloidea</taxon>
        <taxon>Adinetida</taxon>
        <taxon>Adinetidae</taxon>
        <taxon>Adineta</taxon>
    </lineage>
</organism>
<dbReference type="GO" id="GO:0005524">
    <property type="term" value="F:ATP binding"/>
    <property type="evidence" value="ECO:0007669"/>
    <property type="project" value="UniProtKB-KW"/>
</dbReference>
<reference evidence="9" key="1">
    <citation type="submission" date="2021-02" db="EMBL/GenBank/DDBJ databases">
        <authorList>
            <person name="Nowell W R."/>
        </authorList>
    </citation>
    <scope>NUCLEOTIDE SEQUENCE</scope>
</reference>
<comment type="similarity">
    <text evidence="1">Belongs to the class-I aminoacyl-tRNA synthetase family.</text>
</comment>
<evidence type="ECO:0000256" key="7">
    <source>
        <dbReference type="ARBA" id="ARBA00023146"/>
    </source>
</evidence>
<dbReference type="Gene3D" id="3.40.50.620">
    <property type="entry name" value="HUPs"/>
    <property type="match status" value="1"/>
</dbReference>
<keyword evidence="7" id="KW-0030">Aminoacyl-tRNA synthetase</keyword>
<dbReference type="InterPro" id="IPR002300">
    <property type="entry name" value="aa-tRNA-synth_Ia"/>
</dbReference>
<dbReference type="InterPro" id="IPR014729">
    <property type="entry name" value="Rossmann-like_a/b/a_fold"/>
</dbReference>
<keyword evidence="5" id="KW-0067">ATP-binding</keyword>
<sequence length="169" mass="19358">RQRYWGTPIPIIHCDQCGSVPVPENELPVRLPSIENIRSSSKTGISPLANAHDWKKIQCPKCGNENAKRETDTMDTFVDSSWYFLRYLDNDNTEKPFEPNIVNKLMPVDLYIGGLEHALTHLFVARFIQHFMHSKGLCTSLEPFKRFIPIGMVQGKTYKTSNGQYVTKD</sequence>
<name>A0A820K768_9BILA</name>
<gene>
    <name evidence="9" type="ORF">OKA104_LOCUS48016</name>
</gene>
<evidence type="ECO:0000256" key="6">
    <source>
        <dbReference type="ARBA" id="ARBA00022917"/>
    </source>
</evidence>
<dbReference type="GO" id="GO:0006429">
    <property type="term" value="P:leucyl-tRNA aminoacylation"/>
    <property type="evidence" value="ECO:0007669"/>
    <property type="project" value="InterPro"/>
</dbReference>
<evidence type="ECO:0000256" key="5">
    <source>
        <dbReference type="ARBA" id="ARBA00022840"/>
    </source>
</evidence>
<dbReference type="GO" id="GO:0004823">
    <property type="term" value="F:leucine-tRNA ligase activity"/>
    <property type="evidence" value="ECO:0007669"/>
    <property type="project" value="UniProtKB-EC"/>
</dbReference>
<protein>
    <recommendedName>
        <fullName evidence="2">leucine--tRNA ligase</fullName>
        <ecNumber evidence="2">6.1.1.4</ecNumber>
    </recommendedName>
</protein>
<evidence type="ECO:0000256" key="1">
    <source>
        <dbReference type="ARBA" id="ARBA00005594"/>
    </source>
</evidence>
<evidence type="ECO:0000256" key="3">
    <source>
        <dbReference type="ARBA" id="ARBA00022598"/>
    </source>
</evidence>